<dbReference type="RefSeq" id="WP_196271822.1">
    <property type="nucleotide sequence ID" value="NZ_JADQDO010000004.1"/>
</dbReference>
<evidence type="ECO:0000313" key="2">
    <source>
        <dbReference type="Proteomes" id="UP000599312"/>
    </source>
</evidence>
<sequence length="342" mass="38410">MSDLHLTPAEAERAEELHASSFILDGLGGALVNPEPPTDGGRSYMERIRESNIRITHVTLVAHAKEFEDALEQMFHYFNLFQVLPDQVLHVKSVGDIERAIAQKKLGVIFGFQTPTPIDKHFWRWTILHQLGLRVCQLAYMEPNLMADGCLEPANRGLSYYGIQAVNEMNRLGIVIDLSHVGERSSLEAIEKSRKPCIFSHSNAKAVTPSARNITDEMIKSVAAKGGVVGLSPHGFMSHKTVGVQPTISDYLDHFEHIAKLVGTDHIGLGSDVFEKPKLSWETTTKLFYNSPWVRETVLNRDYAKVQHVRNLTRGLVKRGFSDSDIKKILGQNFLRVFQAVW</sequence>
<dbReference type="Gene3D" id="3.20.20.140">
    <property type="entry name" value="Metal-dependent hydrolases"/>
    <property type="match status" value="1"/>
</dbReference>
<dbReference type="AlphaFoldDB" id="A0A931BU31"/>
<protein>
    <submittedName>
        <fullName evidence="1">Membrane dipeptidase</fullName>
    </submittedName>
</protein>
<dbReference type="GO" id="GO:0006508">
    <property type="term" value="P:proteolysis"/>
    <property type="evidence" value="ECO:0007669"/>
    <property type="project" value="InterPro"/>
</dbReference>
<dbReference type="PROSITE" id="PS51365">
    <property type="entry name" value="RENAL_DIPEPTIDASE_2"/>
    <property type="match status" value="1"/>
</dbReference>
<dbReference type="Pfam" id="PF01244">
    <property type="entry name" value="Peptidase_M19"/>
    <property type="match status" value="1"/>
</dbReference>
<dbReference type="InterPro" id="IPR032466">
    <property type="entry name" value="Metal_Hydrolase"/>
</dbReference>
<evidence type="ECO:0000313" key="1">
    <source>
        <dbReference type="EMBL" id="MBF9233830.1"/>
    </source>
</evidence>
<keyword evidence="2" id="KW-1185">Reference proteome</keyword>
<organism evidence="1 2">
    <name type="scientific">Microvirga alba</name>
    <dbReference type="NCBI Taxonomy" id="2791025"/>
    <lineage>
        <taxon>Bacteria</taxon>
        <taxon>Pseudomonadati</taxon>
        <taxon>Pseudomonadota</taxon>
        <taxon>Alphaproteobacteria</taxon>
        <taxon>Hyphomicrobiales</taxon>
        <taxon>Methylobacteriaceae</taxon>
        <taxon>Microvirga</taxon>
    </lineage>
</organism>
<gene>
    <name evidence="1" type="ORF">I2H38_10630</name>
</gene>
<reference evidence="1" key="1">
    <citation type="submission" date="2020-11" db="EMBL/GenBank/DDBJ databases">
        <authorList>
            <person name="Kim M.K."/>
        </authorList>
    </citation>
    <scope>NUCLEOTIDE SEQUENCE</scope>
    <source>
        <strain evidence="1">BT350</strain>
    </source>
</reference>
<dbReference type="InterPro" id="IPR008257">
    <property type="entry name" value="Pept_M19"/>
</dbReference>
<accession>A0A931BU31</accession>
<dbReference type="PANTHER" id="PTHR10443:SF12">
    <property type="entry name" value="DIPEPTIDASE"/>
    <property type="match status" value="1"/>
</dbReference>
<dbReference type="GO" id="GO:0070573">
    <property type="term" value="F:metallodipeptidase activity"/>
    <property type="evidence" value="ECO:0007669"/>
    <property type="project" value="InterPro"/>
</dbReference>
<comment type="caution">
    <text evidence="1">The sequence shown here is derived from an EMBL/GenBank/DDBJ whole genome shotgun (WGS) entry which is preliminary data.</text>
</comment>
<dbReference type="SUPFAM" id="SSF51556">
    <property type="entry name" value="Metallo-dependent hydrolases"/>
    <property type="match status" value="1"/>
</dbReference>
<dbReference type="PANTHER" id="PTHR10443">
    <property type="entry name" value="MICROSOMAL DIPEPTIDASE"/>
    <property type="match status" value="1"/>
</dbReference>
<dbReference type="Proteomes" id="UP000599312">
    <property type="component" value="Unassembled WGS sequence"/>
</dbReference>
<proteinExistence type="predicted"/>
<name>A0A931BU31_9HYPH</name>
<dbReference type="EMBL" id="JADQDO010000004">
    <property type="protein sequence ID" value="MBF9233830.1"/>
    <property type="molecule type" value="Genomic_DNA"/>
</dbReference>